<keyword evidence="3" id="KW-1185">Reference proteome</keyword>
<dbReference type="GO" id="GO:0031419">
    <property type="term" value="F:cobalamin binding"/>
    <property type="evidence" value="ECO:0007669"/>
    <property type="project" value="InterPro"/>
</dbReference>
<sequence>MDRLTRECLLGDDWDAELAPRTPVAEVELPGQSLLPLGVAANADTISARERMAWLASTIEGEIIPRLMLAHRPPPVGSSDRQAPFLDASVVEIEAFARLVMGVDDTAAAAHVESLRASGESLERIYLGLLAPTARYLGELWVADLCDFTAVTTALWRLQHLMYDLSPAFQRDGESGQRRHHALLAPVPGSQHTFGLLMVAEFFRRAGWSVWTQPSVTLFDLVEAVQSEWFDLIGFSVAIDRHIENLDSVILALRKASCNPQIIVTIGGAAMVGHPEYVTRVGADLTAANAPEAVRLAEQLVAARSDVRC</sequence>
<comment type="caution">
    <text evidence="2">The sequence shown here is derived from an EMBL/GenBank/DDBJ whole genome shotgun (WGS) entry which is preliminary data.</text>
</comment>
<dbReference type="Proteomes" id="UP000293671">
    <property type="component" value="Unassembled WGS sequence"/>
</dbReference>
<dbReference type="PROSITE" id="PS51332">
    <property type="entry name" value="B12_BINDING"/>
    <property type="match status" value="1"/>
</dbReference>
<dbReference type="RefSeq" id="WP_130430596.1">
    <property type="nucleotide sequence ID" value="NZ_SHKP01000004.1"/>
</dbReference>
<feature type="domain" description="B12-binding" evidence="1">
    <location>
        <begin position="179"/>
        <end position="309"/>
    </location>
</feature>
<dbReference type="CDD" id="cd02065">
    <property type="entry name" value="B12-binding_like"/>
    <property type="match status" value="1"/>
</dbReference>
<dbReference type="GO" id="GO:0046872">
    <property type="term" value="F:metal ion binding"/>
    <property type="evidence" value="ECO:0007669"/>
    <property type="project" value="InterPro"/>
</dbReference>
<organism evidence="2 3">
    <name type="scientific">Rivibacter subsaxonicus</name>
    <dbReference type="NCBI Taxonomy" id="457575"/>
    <lineage>
        <taxon>Bacteria</taxon>
        <taxon>Pseudomonadati</taxon>
        <taxon>Pseudomonadota</taxon>
        <taxon>Betaproteobacteria</taxon>
        <taxon>Burkholderiales</taxon>
        <taxon>Rivibacter</taxon>
    </lineage>
</organism>
<gene>
    <name evidence="2" type="ORF">EV670_0908</name>
</gene>
<name>A0A4Q7W1S7_9BURK</name>
<dbReference type="SUPFAM" id="SSF52242">
    <property type="entry name" value="Cobalamin (vitamin B12)-binding domain"/>
    <property type="match status" value="1"/>
</dbReference>
<evidence type="ECO:0000313" key="2">
    <source>
        <dbReference type="EMBL" id="RZU02878.1"/>
    </source>
</evidence>
<dbReference type="Gene3D" id="3.40.50.280">
    <property type="entry name" value="Cobalamin-binding domain"/>
    <property type="match status" value="1"/>
</dbReference>
<dbReference type="InterPro" id="IPR036724">
    <property type="entry name" value="Cobalamin-bd_sf"/>
</dbReference>
<dbReference type="EMBL" id="SHKP01000004">
    <property type="protein sequence ID" value="RZU02878.1"/>
    <property type="molecule type" value="Genomic_DNA"/>
</dbReference>
<dbReference type="AlphaFoldDB" id="A0A4Q7W1S7"/>
<dbReference type="Pfam" id="PF02310">
    <property type="entry name" value="B12-binding"/>
    <property type="match status" value="1"/>
</dbReference>
<evidence type="ECO:0000259" key="1">
    <source>
        <dbReference type="PROSITE" id="PS51332"/>
    </source>
</evidence>
<evidence type="ECO:0000313" key="3">
    <source>
        <dbReference type="Proteomes" id="UP000293671"/>
    </source>
</evidence>
<accession>A0A4Q7W1S7</accession>
<reference evidence="2 3" key="1">
    <citation type="submission" date="2019-02" db="EMBL/GenBank/DDBJ databases">
        <title>Genomic Encyclopedia of Type Strains, Phase IV (KMG-IV): sequencing the most valuable type-strain genomes for metagenomic binning, comparative biology and taxonomic classification.</title>
        <authorList>
            <person name="Goeker M."/>
        </authorList>
    </citation>
    <scope>NUCLEOTIDE SEQUENCE [LARGE SCALE GENOMIC DNA]</scope>
    <source>
        <strain evidence="2 3">DSM 19570</strain>
    </source>
</reference>
<dbReference type="OrthoDB" id="8561005at2"/>
<proteinExistence type="predicted"/>
<dbReference type="InterPro" id="IPR006158">
    <property type="entry name" value="Cobalamin-bd"/>
</dbReference>
<protein>
    <submittedName>
        <fullName evidence="2">Methanogenic corrinoid protein MtbC1</fullName>
    </submittedName>
</protein>